<evidence type="ECO:0000313" key="1">
    <source>
        <dbReference type="EMBL" id="SMO65090.1"/>
    </source>
</evidence>
<gene>
    <name evidence="1" type="ORF">SAMN06265350_10584</name>
</gene>
<evidence type="ECO:0000313" key="2">
    <source>
        <dbReference type="Proteomes" id="UP000315971"/>
    </source>
</evidence>
<sequence>MHLQSYHFKSYRLSTTELKSIEKHGSKRFIKFILQKEQHTVVIITPIIIPTYIRIKCCNISNRAQAAILPELKAR</sequence>
<keyword evidence="2" id="KW-1185">Reference proteome</keyword>
<dbReference type="AlphaFoldDB" id="A0A521D2G5"/>
<organism evidence="1 2">
    <name type="scientific">Solitalea koreensis</name>
    <dbReference type="NCBI Taxonomy" id="543615"/>
    <lineage>
        <taxon>Bacteria</taxon>
        <taxon>Pseudomonadati</taxon>
        <taxon>Bacteroidota</taxon>
        <taxon>Sphingobacteriia</taxon>
        <taxon>Sphingobacteriales</taxon>
        <taxon>Sphingobacteriaceae</taxon>
        <taxon>Solitalea</taxon>
    </lineage>
</organism>
<dbReference type="Proteomes" id="UP000315971">
    <property type="component" value="Unassembled WGS sequence"/>
</dbReference>
<protein>
    <submittedName>
        <fullName evidence="1">Uncharacterized protein</fullName>
    </submittedName>
</protein>
<proteinExistence type="predicted"/>
<accession>A0A521D2G5</accession>
<dbReference type="EMBL" id="FXSZ01000005">
    <property type="protein sequence ID" value="SMO65090.1"/>
    <property type="molecule type" value="Genomic_DNA"/>
</dbReference>
<reference evidence="1 2" key="1">
    <citation type="submission" date="2017-05" db="EMBL/GenBank/DDBJ databases">
        <authorList>
            <person name="Varghese N."/>
            <person name="Submissions S."/>
        </authorList>
    </citation>
    <scope>NUCLEOTIDE SEQUENCE [LARGE SCALE GENOMIC DNA]</scope>
    <source>
        <strain evidence="1 2">DSM 21342</strain>
    </source>
</reference>
<name>A0A521D2G5_9SPHI</name>